<evidence type="ECO:0000256" key="1">
    <source>
        <dbReference type="SAM" id="MobiDB-lite"/>
    </source>
</evidence>
<dbReference type="AlphaFoldDB" id="A0A1Y2CJX1"/>
<feature type="region of interest" description="Disordered" evidence="1">
    <location>
        <begin position="1"/>
        <end position="36"/>
    </location>
</feature>
<reference evidence="2 3" key="1">
    <citation type="submission" date="2016-07" db="EMBL/GenBank/DDBJ databases">
        <title>Pervasive Adenine N6-methylation of Active Genes in Fungi.</title>
        <authorList>
            <consortium name="DOE Joint Genome Institute"/>
            <person name="Mondo S.J."/>
            <person name="Dannebaum R.O."/>
            <person name="Kuo R.C."/>
            <person name="Labutti K."/>
            <person name="Haridas S."/>
            <person name="Kuo A."/>
            <person name="Salamov A."/>
            <person name="Ahrendt S.R."/>
            <person name="Lipzen A."/>
            <person name="Sullivan W."/>
            <person name="Andreopoulos W.B."/>
            <person name="Clum A."/>
            <person name="Lindquist E."/>
            <person name="Daum C."/>
            <person name="Ramamoorthy G.K."/>
            <person name="Gryganskyi A."/>
            <person name="Culley D."/>
            <person name="Magnuson J.K."/>
            <person name="James T.Y."/>
            <person name="O'Malley M.A."/>
            <person name="Stajich J.E."/>
            <person name="Spatafora J.W."/>
            <person name="Visel A."/>
            <person name="Grigoriev I.V."/>
        </authorList>
    </citation>
    <scope>NUCLEOTIDE SEQUENCE [LARGE SCALE GENOMIC DNA]</scope>
    <source>
        <strain evidence="2 3">JEL800</strain>
    </source>
</reference>
<keyword evidence="3" id="KW-1185">Reference proteome</keyword>
<sequence>MPPPGFRPPPPPGFIPQGYAPPPSGSPVIAPGSPSTAPNGMPMGLLHLSSYVLDLCLLLRLCDHPLEWW</sequence>
<feature type="compositionally biased region" description="Pro residues" evidence="1">
    <location>
        <begin position="1"/>
        <end position="25"/>
    </location>
</feature>
<organism evidence="2 3">
    <name type="scientific">Rhizoclosmatium globosum</name>
    <dbReference type="NCBI Taxonomy" id="329046"/>
    <lineage>
        <taxon>Eukaryota</taxon>
        <taxon>Fungi</taxon>
        <taxon>Fungi incertae sedis</taxon>
        <taxon>Chytridiomycota</taxon>
        <taxon>Chytridiomycota incertae sedis</taxon>
        <taxon>Chytridiomycetes</taxon>
        <taxon>Chytridiales</taxon>
        <taxon>Chytriomycetaceae</taxon>
        <taxon>Rhizoclosmatium</taxon>
    </lineage>
</organism>
<dbReference type="EMBL" id="MCGO01000014">
    <property type="protein sequence ID" value="ORY47247.1"/>
    <property type="molecule type" value="Genomic_DNA"/>
</dbReference>
<evidence type="ECO:0000313" key="2">
    <source>
        <dbReference type="EMBL" id="ORY47247.1"/>
    </source>
</evidence>
<proteinExistence type="predicted"/>
<gene>
    <name evidence="2" type="ORF">BCR33DRAFT_696303</name>
</gene>
<dbReference type="Proteomes" id="UP000193642">
    <property type="component" value="Unassembled WGS sequence"/>
</dbReference>
<name>A0A1Y2CJX1_9FUNG</name>
<protein>
    <submittedName>
        <fullName evidence="2">Uncharacterized protein</fullName>
    </submittedName>
</protein>
<accession>A0A1Y2CJX1</accession>
<comment type="caution">
    <text evidence="2">The sequence shown here is derived from an EMBL/GenBank/DDBJ whole genome shotgun (WGS) entry which is preliminary data.</text>
</comment>
<evidence type="ECO:0000313" key="3">
    <source>
        <dbReference type="Proteomes" id="UP000193642"/>
    </source>
</evidence>